<name>A0ABD1V677_9LAMI</name>
<dbReference type="InterPro" id="IPR037363">
    <property type="entry name" value="Sec13/Seh1_fam"/>
</dbReference>
<dbReference type="AlphaFoldDB" id="A0ABD1V677"/>
<dbReference type="InterPro" id="IPR036322">
    <property type="entry name" value="WD40_repeat_dom_sf"/>
</dbReference>
<reference evidence="7" key="1">
    <citation type="submission" date="2024-07" db="EMBL/GenBank/DDBJ databases">
        <title>Two chromosome-level genome assemblies of Korean endemic species Abeliophyllum distichum and Forsythia ovata (Oleaceae).</title>
        <authorList>
            <person name="Jang H."/>
        </authorList>
    </citation>
    <scope>NUCLEOTIDE SEQUENCE [LARGE SCALE GENOMIC DNA]</scope>
</reference>
<dbReference type="InterPro" id="IPR015943">
    <property type="entry name" value="WD40/YVTN_repeat-like_dom_sf"/>
</dbReference>
<evidence type="ECO:0000256" key="4">
    <source>
        <dbReference type="ARBA" id="ARBA00022737"/>
    </source>
</evidence>
<comment type="caution">
    <text evidence="6">The sequence shown here is derived from an EMBL/GenBank/DDBJ whole genome shotgun (WGS) entry which is preliminary data.</text>
</comment>
<dbReference type="SUPFAM" id="SSF50978">
    <property type="entry name" value="WD40 repeat-like"/>
    <property type="match status" value="1"/>
</dbReference>
<gene>
    <name evidence="6" type="ORF">Adt_06037</name>
</gene>
<evidence type="ECO:0000256" key="2">
    <source>
        <dbReference type="ARBA" id="ARBA00022448"/>
    </source>
</evidence>
<dbReference type="GO" id="GO:0015031">
    <property type="term" value="P:protein transport"/>
    <property type="evidence" value="ECO:0007669"/>
    <property type="project" value="UniProtKB-KW"/>
</dbReference>
<keyword evidence="4" id="KW-0677">Repeat</keyword>
<dbReference type="PANTHER" id="PTHR11024">
    <property type="entry name" value="NUCLEAR PORE COMPLEX PROTEIN SEC13 / SEH1 FAMILY MEMBER"/>
    <property type="match status" value="1"/>
</dbReference>
<protein>
    <submittedName>
        <fullName evidence="6">Protein transport protein SEC13A</fullName>
    </submittedName>
</protein>
<evidence type="ECO:0000256" key="5">
    <source>
        <dbReference type="ARBA" id="ARBA00022927"/>
    </source>
</evidence>
<dbReference type="Pfam" id="PF00400">
    <property type="entry name" value="WD40"/>
    <property type="match status" value="1"/>
</dbReference>
<evidence type="ECO:0000313" key="7">
    <source>
        <dbReference type="Proteomes" id="UP001604336"/>
    </source>
</evidence>
<keyword evidence="5" id="KW-0653">Protein transport</keyword>
<dbReference type="Gene3D" id="2.130.10.10">
    <property type="entry name" value="YVTN repeat-like/Quinoprotein amine dehydrogenase"/>
    <property type="match status" value="1"/>
</dbReference>
<keyword evidence="3" id="KW-0853">WD repeat</keyword>
<keyword evidence="7" id="KW-1185">Reference proteome</keyword>
<dbReference type="PANTHER" id="PTHR11024:SF20">
    <property type="entry name" value="PROTEIN TRANSPORT PROTEIN SEC13 HOMOLOG B"/>
    <property type="match status" value="1"/>
</dbReference>
<keyword evidence="2" id="KW-0813">Transport</keyword>
<proteinExistence type="inferred from homology"/>
<evidence type="ECO:0000256" key="1">
    <source>
        <dbReference type="ARBA" id="ARBA00010102"/>
    </source>
</evidence>
<evidence type="ECO:0000256" key="3">
    <source>
        <dbReference type="ARBA" id="ARBA00022574"/>
    </source>
</evidence>
<accession>A0ABD1V677</accession>
<dbReference type="InterPro" id="IPR001680">
    <property type="entry name" value="WD40_rpt"/>
</dbReference>
<organism evidence="6 7">
    <name type="scientific">Abeliophyllum distichum</name>
    <dbReference type="NCBI Taxonomy" id="126358"/>
    <lineage>
        <taxon>Eukaryota</taxon>
        <taxon>Viridiplantae</taxon>
        <taxon>Streptophyta</taxon>
        <taxon>Embryophyta</taxon>
        <taxon>Tracheophyta</taxon>
        <taxon>Spermatophyta</taxon>
        <taxon>Magnoliopsida</taxon>
        <taxon>eudicotyledons</taxon>
        <taxon>Gunneridae</taxon>
        <taxon>Pentapetalae</taxon>
        <taxon>asterids</taxon>
        <taxon>lamiids</taxon>
        <taxon>Lamiales</taxon>
        <taxon>Oleaceae</taxon>
        <taxon>Forsythieae</taxon>
        <taxon>Abeliophyllum</taxon>
    </lineage>
</organism>
<sequence>MLAFCSYDGKVIIWKEGNQSDWFQAYVFTDHKSSVDFIAWAPHQLGLCLACGLSDGNISVYTARSDGGRDTTKINQAHPVGVTSVSWAPSMAPDSLVGSGLKVGIWWL</sequence>
<comment type="similarity">
    <text evidence="1">Belongs to the WD repeat SEC13 family.</text>
</comment>
<evidence type="ECO:0000313" key="6">
    <source>
        <dbReference type="EMBL" id="KAL2532686.1"/>
    </source>
</evidence>
<dbReference type="Proteomes" id="UP001604336">
    <property type="component" value="Unassembled WGS sequence"/>
</dbReference>
<dbReference type="EMBL" id="JBFOLK010000002">
    <property type="protein sequence ID" value="KAL2532686.1"/>
    <property type="molecule type" value="Genomic_DNA"/>
</dbReference>